<name>A0A5J9TJ85_9POAL</name>
<gene>
    <name evidence="10" type="ORF">EJB05_44504</name>
</gene>
<evidence type="ECO:0000256" key="7">
    <source>
        <dbReference type="ARBA" id="ARBA00023136"/>
    </source>
</evidence>
<evidence type="ECO:0000256" key="2">
    <source>
        <dbReference type="ARBA" id="ARBA00007651"/>
    </source>
</evidence>
<feature type="transmembrane region" description="Helical" evidence="8">
    <location>
        <begin position="88"/>
        <end position="107"/>
    </location>
</feature>
<keyword evidence="6 8" id="KW-1133">Transmembrane helix</keyword>
<dbReference type="OrthoDB" id="594350at2759"/>
<evidence type="ECO:0000256" key="8">
    <source>
        <dbReference type="RuleBase" id="RU361233"/>
    </source>
</evidence>
<keyword evidence="11" id="KW-1185">Reference proteome</keyword>
<keyword evidence="7 8" id="KW-0472">Membrane</keyword>
<evidence type="ECO:0000256" key="4">
    <source>
        <dbReference type="ARBA" id="ARBA00022475"/>
    </source>
</evidence>
<comment type="subunit">
    <text evidence="3 8">Homodimer and heterodimers.</text>
</comment>
<evidence type="ECO:0000313" key="11">
    <source>
        <dbReference type="Proteomes" id="UP000324897"/>
    </source>
</evidence>
<feature type="transmembrane region" description="Helical" evidence="8">
    <location>
        <begin position="44"/>
        <end position="68"/>
    </location>
</feature>
<dbReference type="AlphaFoldDB" id="A0A5J9TJ85"/>
<organism evidence="10 11">
    <name type="scientific">Eragrostis curvula</name>
    <name type="common">weeping love grass</name>
    <dbReference type="NCBI Taxonomy" id="38414"/>
    <lineage>
        <taxon>Eukaryota</taxon>
        <taxon>Viridiplantae</taxon>
        <taxon>Streptophyta</taxon>
        <taxon>Embryophyta</taxon>
        <taxon>Tracheophyta</taxon>
        <taxon>Spermatophyta</taxon>
        <taxon>Magnoliopsida</taxon>
        <taxon>Liliopsida</taxon>
        <taxon>Poales</taxon>
        <taxon>Poaceae</taxon>
        <taxon>PACMAD clade</taxon>
        <taxon>Chloridoideae</taxon>
        <taxon>Eragrostideae</taxon>
        <taxon>Eragrostidinae</taxon>
        <taxon>Eragrostis</taxon>
    </lineage>
</organism>
<dbReference type="Proteomes" id="UP000324897">
    <property type="component" value="Chromosome 3"/>
</dbReference>
<comment type="caution">
    <text evidence="10">The sequence shown here is derived from an EMBL/GenBank/DDBJ whole genome shotgun (WGS) entry which is preliminary data.</text>
</comment>
<dbReference type="Gramene" id="TVU10948">
    <property type="protein sequence ID" value="TVU10948"/>
    <property type="gene ID" value="EJB05_44504"/>
</dbReference>
<evidence type="ECO:0000256" key="1">
    <source>
        <dbReference type="ARBA" id="ARBA00004651"/>
    </source>
</evidence>
<dbReference type="InterPro" id="IPR045009">
    <property type="entry name" value="CASPL-5"/>
</dbReference>
<feature type="domain" description="Casparian strip membrane protein" evidence="9">
    <location>
        <begin position="8"/>
        <end position="138"/>
    </location>
</feature>
<comment type="subcellular location">
    <subcellularLocation>
        <location evidence="1 8">Cell membrane</location>
        <topology evidence="1 8">Multi-pass membrane protein</topology>
    </subcellularLocation>
</comment>
<feature type="transmembrane region" description="Helical" evidence="8">
    <location>
        <begin position="128"/>
        <end position="151"/>
    </location>
</feature>
<dbReference type="PANTHER" id="PTHR32021">
    <property type="entry name" value="CASP-LIKE PROTEIN 5B3"/>
    <property type="match status" value="1"/>
</dbReference>
<accession>A0A5J9TJ85</accession>
<evidence type="ECO:0000313" key="10">
    <source>
        <dbReference type="EMBL" id="TVU10948.1"/>
    </source>
</evidence>
<dbReference type="Pfam" id="PF04535">
    <property type="entry name" value="CASP_dom"/>
    <property type="match status" value="1"/>
</dbReference>
<reference evidence="10 11" key="1">
    <citation type="journal article" date="2019" name="Sci. Rep.">
        <title>A high-quality genome of Eragrostis curvula grass provides insights into Poaceae evolution and supports new strategies to enhance forage quality.</title>
        <authorList>
            <person name="Carballo J."/>
            <person name="Santos B.A.C.M."/>
            <person name="Zappacosta D."/>
            <person name="Garbus I."/>
            <person name="Selva J.P."/>
            <person name="Gallo C.A."/>
            <person name="Diaz A."/>
            <person name="Albertini E."/>
            <person name="Caccamo M."/>
            <person name="Echenique V."/>
        </authorList>
    </citation>
    <scope>NUCLEOTIDE SEQUENCE [LARGE SCALE GENOMIC DNA]</scope>
    <source>
        <strain evidence="11">cv. Victoria</strain>
        <tissue evidence="10">Leaf</tissue>
    </source>
</reference>
<keyword evidence="5 8" id="KW-0812">Transmembrane</keyword>
<evidence type="ECO:0000259" key="9">
    <source>
        <dbReference type="Pfam" id="PF04535"/>
    </source>
</evidence>
<dbReference type="InterPro" id="IPR006702">
    <property type="entry name" value="CASP_dom"/>
</dbReference>
<dbReference type="EMBL" id="RWGY01000039">
    <property type="protein sequence ID" value="TVU10948.1"/>
    <property type="molecule type" value="Genomic_DNA"/>
</dbReference>
<proteinExistence type="inferred from homology"/>
<evidence type="ECO:0000256" key="6">
    <source>
        <dbReference type="ARBA" id="ARBA00022989"/>
    </source>
</evidence>
<dbReference type="GO" id="GO:0005886">
    <property type="term" value="C:plasma membrane"/>
    <property type="evidence" value="ECO:0007669"/>
    <property type="project" value="UniProtKB-SubCell"/>
</dbReference>
<sequence>MKDIVGSPGTPSGLALRVSQVVCALGSLVAMGSAFGFSNYTAYLYLTFAMSLELLWSFILMCIDIHALRNNRDLHRFNNAWKYVLGDWIFGVLAFAGASAAAGLDILMERDVQFCNSYPYLACSRYRIAVILTCLAWSFLAASAASTFFLLTSFI</sequence>
<dbReference type="PANTHER" id="PTHR32021:SF51">
    <property type="entry name" value="CASP-LIKE PROTEIN 5B3"/>
    <property type="match status" value="1"/>
</dbReference>
<protein>
    <recommendedName>
        <fullName evidence="8">CASP-like protein</fullName>
    </recommendedName>
</protein>
<feature type="transmembrane region" description="Helical" evidence="8">
    <location>
        <begin position="18"/>
        <end position="37"/>
    </location>
</feature>
<evidence type="ECO:0000256" key="3">
    <source>
        <dbReference type="ARBA" id="ARBA00011489"/>
    </source>
</evidence>
<comment type="similarity">
    <text evidence="2 8">Belongs to the Casparian strip membrane proteins (CASP) family.</text>
</comment>
<keyword evidence="4 8" id="KW-1003">Cell membrane</keyword>
<evidence type="ECO:0000256" key="5">
    <source>
        <dbReference type="ARBA" id="ARBA00022692"/>
    </source>
</evidence>